<dbReference type="InterPro" id="IPR002509">
    <property type="entry name" value="NODB_dom"/>
</dbReference>
<evidence type="ECO:0000259" key="4">
    <source>
        <dbReference type="PROSITE" id="PS51677"/>
    </source>
</evidence>
<dbReference type="EMBL" id="BRXR01000001">
    <property type="protein sequence ID" value="GLC30918.1"/>
    <property type="molecule type" value="Genomic_DNA"/>
</dbReference>
<dbReference type="Proteomes" id="UP001208567">
    <property type="component" value="Unassembled WGS sequence"/>
</dbReference>
<accession>A0ABQ5N6P3</accession>
<comment type="caution">
    <text evidence="5">The sequence shown here is derived from an EMBL/GenBank/DDBJ whole genome shotgun (WGS) entry which is preliminary data.</text>
</comment>
<dbReference type="SUPFAM" id="SSF88713">
    <property type="entry name" value="Glycoside hydrolase/deacetylase"/>
    <property type="match status" value="1"/>
</dbReference>
<dbReference type="InterPro" id="IPR011330">
    <property type="entry name" value="Glyco_hydro/deAcase_b/a-brl"/>
</dbReference>
<feature type="domain" description="NodB homology" evidence="4">
    <location>
        <begin position="151"/>
        <end position="317"/>
    </location>
</feature>
<dbReference type="InterPro" id="IPR051398">
    <property type="entry name" value="Polysacch_Deacetylase"/>
</dbReference>
<dbReference type="PANTHER" id="PTHR34216:SF3">
    <property type="entry name" value="POLY-BETA-1,6-N-ACETYL-D-GLUCOSAMINE N-DEACETYLASE"/>
    <property type="match status" value="1"/>
</dbReference>
<keyword evidence="6" id="KW-1185">Reference proteome</keyword>
<dbReference type="Gene3D" id="3.20.20.370">
    <property type="entry name" value="Glycoside hydrolase/deacetylase"/>
    <property type="match status" value="1"/>
</dbReference>
<dbReference type="Pfam" id="PF01522">
    <property type="entry name" value="Polysacc_deac_1"/>
    <property type="match status" value="1"/>
</dbReference>
<evidence type="ECO:0000256" key="2">
    <source>
        <dbReference type="ARBA" id="ARBA00022729"/>
    </source>
</evidence>
<dbReference type="CDD" id="cd10918">
    <property type="entry name" value="CE4_NodB_like_5s_6s"/>
    <property type="match status" value="1"/>
</dbReference>
<evidence type="ECO:0000313" key="5">
    <source>
        <dbReference type="EMBL" id="GLC30918.1"/>
    </source>
</evidence>
<evidence type="ECO:0000256" key="1">
    <source>
        <dbReference type="ARBA" id="ARBA00004613"/>
    </source>
</evidence>
<protein>
    <submittedName>
        <fullName evidence="5">Deacetylase</fullName>
    </submittedName>
</protein>
<gene>
    <name evidence="5" type="ORF">bsdE14_23280</name>
</gene>
<reference evidence="5 6" key="1">
    <citation type="journal article" date="2024" name="Int. J. Syst. Evol. Microbiol.">
        <title>Clostridium omnivorum sp. nov., isolated from anoxic soil under the treatment of reductive soil disinfestation.</title>
        <authorList>
            <person name="Ueki A."/>
            <person name="Tonouchi A."/>
            <person name="Kaku N."/>
            <person name="Honma S."/>
            <person name="Ueki K."/>
        </authorList>
    </citation>
    <scope>NUCLEOTIDE SEQUENCE [LARGE SCALE GENOMIC DNA]</scope>
    <source>
        <strain evidence="5 6">E14</strain>
    </source>
</reference>
<comment type="subcellular location">
    <subcellularLocation>
        <location evidence="1">Secreted</location>
    </subcellularLocation>
</comment>
<organism evidence="5 6">
    <name type="scientific">Clostridium omnivorum</name>
    <dbReference type="NCBI Taxonomy" id="1604902"/>
    <lineage>
        <taxon>Bacteria</taxon>
        <taxon>Bacillati</taxon>
        <taxon>Bacillota</taxon>
        <taxon>Clostridia</taxon>
        <taxon>Eubacteriales</taxon>
        <taxon>Clostridiaceae</taxon>
        <taxon>Clostridium</taxon>
    </lineage>
</organism>
<keyword evidence="2" id="KW-0732">Signal</keyword>
<name>A0ABQ5N6P3_9CLOT</name>
<sequence>MNMRKTKKSIAIILGILILVAASVTTGYMIQVRTSEKQSKSVSAYKGMKNASSQSKVEQRPESAVNNETIEQEQPAKTLVREFKDGPLKYNDKGVPILYYHSIDYEKGNELRLPKEKFREQMQYLKANNYTTLTLGELYEFIQNNKPIPEKSVVITFDDGYEDNYTNAFPILKDFGFKAAVFMISSNVDNTQFKVLKSTELKEMEENGVEIESHTVNHDKLSELSYNDQLKTLKDSKEFLGKVLNKKIDYICYPYGMFNKDTIKASKEAGYIMGFTTVGGWADKNDGIYTLNRVYVSAFDSMEKFKRSLTNPNYDRK</sequence>
<evidence type="ECO:0000256" key="3">
    <source>
        <dbReference type="SAM" id="MobiDB-lite"/>
    </source>
</evidence>
<proteinExistence type="predicted"/>
<dbReference type="PANTHER" id="PTHR34216">
    <property type="match status" value="1"/>
</dbReference>
<evidence type="ECO:0000313" key="6">
    <source>
        <dbReference type="Proteomes" id="UP001208567"/>
    </source>
</evidence>
<dbReference type="PROSITE" id="PS51677">
    <property type="entry name" value="NODB"/>
    <property type="match status" value="1"/>
</dbReference>
<feature type="region of interest" description="Disordered" evidence="3">
    <location>
        <begin position="43"/>
        <end position="68"/>
    </location>
</feature>